<dbReference type="InterPro" id="IPR050377">
    <property type="entry name" value="Radical_SAM_PqqE_MftC-like"/>
</dbReference>
<dbReference type="InterPro" id="IPR006638">
    <property type="entry name" value="Elp3/MiaA/NifB-like_rSAM"/>
</dbReference>
<keyword evidence="8" id="KW-0560">Oxidoreductase</keyword>
<evidence type="ECO:0000256" key="1">
    <source>
        <dbReference type="ARBA" id="ARBA00001966"/>
    </source>
</evidence>
<dbReference type="InterPro" id="IPR058240">
    <property type="entry name" value="rSAM_sf"/>
</dbReference>
<dbReference type="PANTHER" id="PTHR11228">
    <property type="entry name" value="RADICAL SAM DOMAIN PROTEIN"/>
    <property type="match status" value="1"/>
</dbReference>
<dbReference type="Pfam" id="PF04055">
    <property type="entry name" value="Radical_SAM"/>
    <property type="match status" value="1"/>
</dbReference>
<evidence type="ECO:0000256" key="6">
    <source>
        <dbReference type="ARBA" id="ARBA00023014"/>
    </source>
</evidence>
<reference evidence="8" key="1">
    <citation type="submission" date="2020-06" db="EMBL/GenBank/DDBJ databases">
        <title>Unique genomic features of the anaerobic methanotrophic archaea.</title>
        <authorList>
            <person name="Chadwick G.L."/>
            <person name="Skennerton C.T."/>
            <person name="Laso-Perez R."/>
            <person name="Leu A.O."/>
            <person name="Speth D.R."/>
            <person name="Yu H."/>
            <person name="Morgan-Lang C."/>
            <person name="Hatzenpichler R."/>
            <person name="Goudeau D."/>
            <person name="Malmstrom R."/>
            <person name="Brazelton W.J."/>
            <person name="Woyke T."/>
            <person name="Hallam S.J."/>
            <person name="Tyson G.W."/>
            <person name="Wegener G."/>
            <person name="Boetius A."/>
            <person name="Orphan V."/>
        </authorList>
    </citation>
    <scope>NUCLEOTIDE SEQUENCE</scope>
</reference>
<keyword evidence="4" id="KW-0479">Metal-binding</keyword>
<comment type="cofactor">
    <cofactor evidence="1">
        <name>[4Fe-4S] cluster</name>
        <dbReference type="ChEBI" id="CHEBI:49883"/>
    </cofactor>
</comment>
<evidence type="ECO:0000256" key="4">
    <source>
        <dbReference type="ARBA" id="ARBA00022723"/>
    </source>
</evidence>
<keyword evidence="6" id="KW-0411">Iron-sulfur</keyword>
<keyword evidence="2" id="KW-0004">4Fe-4S</keyword>
<dbReference type="GO" id="GO:0051536">
    <property type="term" value="F:iron-sulfur cluster binding"/>
    <property type="evidence" value="ECO:0007669"/>
    <property type="project" value="UniProtKB-KW"/>
</dbReference>
<dbReference type="InterPro" id="IPR034391">
    <property type="entry name" value="AdoMet-like_SPASM_containing"/>
</dbReference>
<dbReference type="EMBL" id="MT631418">
    <property type="protein sequence ID" value="QNO50290.1"/>
    <property type="molecule type" value="Genomic_DNA"/>
</dbReference>
<evidence type="ECO:0000256" key="5">
    <source>
        <dbReference type="ARBA" id="ARBA00023004"/>
    </source>
</evidence>
<evidence type="ECO:0000313" key="8">
    <source>
        <dbReference type="EMBL" id="QNO50290.1"/>
    </source>
</evidence>
<evidence type="ECO:0000256" key="2">
    <source>
        <dbReference type="ARBA" id="ARBA00022485"/>
    </source>
</evidence>
<dbReference type="SFLD" id="SFLDG01387">
    <property type="entry name" value="BtrN-like_SPASM_domain_contain"/>
    <property type="match status" value="1"/>
</dbReference>
<organism evidence="8">
    <name type="scientific">Candidatus Methanogaster sp. ANME-2c ERB4</name>
    <dbReference type="NCBI Taxonomy" id="2759911"/>
    <lineage>
        <taxon>Archaea</taxon>
        <taxon>Methanobacteriati</taxon>
        <taxon>Methanobacteriota</taxon>
        <taxon>Stenosarchaea group</taxon>
        <taxon>Methanomicrobia</taxon>
        <taxon>Methanosarcinales</taxon>
        <taxon>ANME-2 cluster</taxon>
        <taxon>Candidatus Methanogasteraceae</taxon>
        <taxon>Candidatus Methanogaster</taxon>
    </lineage>
</organism>
<evidence type="ECO:0000259" key="7">
    <source>
        <dbReference type="PROSITE" id="PS51918"/>
    </source>
</evidence>
<dbReference type="GO" id="GO:0046872">
    <property type="term" value="F:metal ion binding"/>
    <property type="evidence" value="ECO:0007669"/>
    <property type="project" value="UniProtKB-KW"/>
</dbReference>
<dbReference type="NCBIfam" id="TIGR04085">
    <property type="entry name" value="rSAM_more_4Fe4S"/>
    <property type="match status" value="1"/>
</dbReference>
<keyword evidence="5" id="KW-0408">Iron</keyword>
<dbReference type="SUPFAM" id="SSF102114">
    <property type="entry name" value="Radical SAM enzymes"/>
    <property type="match status" value="1"/>
</dbReference>
<dbReference type="CDD" id="cd21123">
    <property type="entry name" value="SPASM_MftC-like"/>
    <property type="match status" value="1"/>
</dbReference>
<accession>A0A7G9YQK6</accession>
<keyword evidence="3" id="KW-0949">S-adenosyl-L-methionine</keyword>
<dbReference type="SMART" id="SM00729">
    <property type="entry name" value="Elp3"/>
    <property type="match status" value="1"/>
</dbReference>
<protein>
    <submittedName>
        <fullName evidence="8">PqqA peptide cyclase</fullName>
        <ecNumber evidence="8">1.21.98.4</ecNumber>
    </submittedName>
</protein>
<name>A0A7G9YQK6_9EURY</name>
<sequence length="550" mass="62410">MNGKIPQMAYWESDQPILPLKQGNSCGGKGLTVEPLGQGHIFRTQMRIKDGNKTVLTTYPEKDGEVLLKSRMREIFTSGSVRGLIVTLGLLPQKKVRYGLYSTENSNSLCPPRPLWLIFFAITQIHPEEIKKPHNFYSLFRIITFITEASRRSGMIIFSKVLADRATVWEAMRAREIACAEAPDDLIRFSSEVKPVIMWNITRECNLSCKHCYMDARSKHPDEWTLEEGIRFIDEMASFGAPMLIVTGGEPLISENFFPFAFHAKEKGVRMVISTNGTLITPEVAALLAEADIRYVGVSVDAANSEMHDAFRGVKGAFDRAMEGIANAQEAGLKTGLRITIHKENWQEVPKLLNLCVEKEIPRFCLYHLVPTGRGKGIMELDVTKEQRTQVLKHLYDQAIELRDKEIEILTTDSPMDGVYILERLKREDPERFDKVRELLTISGGCSIGNKVANVDYLGNVNPCHFTPQMTVGNVKERPFNEIWNEHPGKQLLEIRERRMTLAGTCGRCEYLDVCGGCRQKAYFYGDDFYGGDPTCIYDPDKKRLEYELF</sequence>
<dbReference type="GO" id="GO:0006783">
    <property type="term" value="P:heme biosynthetic process"/>
    <property type="evidence" value="ECO:0007669"/>
    <property type="project" value="TreeGrafter"/>
</dbReference>
<dbReference type="PANTHER" id="PTHR11228:SF7">
    <property type="entry name" value="PQQA PEPTIDE CYCLASE"/>
    <property type="match status" value="1"/>
</dbReference>
<evidence type="ECO:0000256" key="3">
    <source>
        <dbReference type="ARBA" id="ARBA00022691"/>
    </source>
</evidence>
<feature type="domain" description="Radical SAM core" evidence="7">
    <location>
        <begin position="191"/>
        <end position="401"/>
    </location>
</feature>
<dbReference type="EC" id="1.21.98.4" evidence="8"/>
<dbReference type="InterPro" id="IPR013785">
    <property type="entry name" value="Aldolase_TIM"/>
</dbReference>
<gene>
    <name evidence="8" type="primary">pqqE</name>
    <name evidence="8" type="ORF">AHGKLJGF_00025</name>
</gene>
<dbReference type="InterPro" id="IPR007197">
    <property type="entry name" value="rSAM"/>
</dbReference>
<dbReference type="InterPro" id="IPR023885">
    <property type="entry name" value="4Fe4S-binding_SPASM_dom"/>
</dbReference>
<proteinExistence type="predicted"/>
<dbReference type="Pfam" id="PF13186">
    <property type="entry name" value="SPASM"/>
    <property type="match status" value="1"/>
</dbReference>
<dbReference type="GO" id="GO:0016491">
    <property type="term" value="F:oxidoreductase activity"/>
    <property type="evidence" value="ECO:0007669"/>
    <property type="project" value="UniProtKB-KW"/>
</dbReference>
<dbReference type="Gene3D" id="3.20.20.70">
    <property type="entry name" value="Aldolase class I"/>
    <property type="match status" value="1"/>
</dbReference>
<dbReference type="SFLD" id="SFLDS00029">
    <property type="entry name" value="Radical_SAM"/>
    <property type="match status" value="2"/>
</dbReference>
<dbReference type="SFLD" id="SFLDG01386">
    <property type="entry name" value="main_SPASM_domain-containing"/>
    <property type="match status" value="1"/>
</dbReference>
<dbReference type="CDD" id="cd01335">
    <property type="entry name" value="Radical_SAM"/>
    <property type="match status" value="1"/>
</dbReference>
<dbReference type="SFLD" id="SFLDG01067">
    <property type="entry name" value="SPASM/twitch_domain_containing"/>
    <property type="match status" value="2"/>
</dbReference>
<dbReference type="PROSITE" id="PS51918">
    <property type="entry name" value="RADICAL_SAM"/>
    <property type="match status" value="1"/>
</dbReference>
<dbReference type="AlphaFoldDB" id="A0A7G9YQK6"/>